<dbReference type="InterPro" id="IPR018247">
    <property type="entry name" value="EF_Hand_1_Ca_BS"/>
</dbReference>
<keyword evidence="2" id="KW-0472">Membrane</keyword>
<evidence type="ECO:0000256" key="2">
    <source>
        <dbReference type="SAM" id="Phobius"/>
    </source>
</evidence>
<dbReference type="InterPro" id="IPR013662">
    <property type="entry name" value="RIH_assoc-dom"/>
</dbReference>
<dbReference type="GO" id="GO:0005219">
    <property type="term" value="F:ryanodine-sensitive calcium-release channel activity"/>
    <property type="evidence" value="ECO:0007669"/>
    <property type="project" value="TreeGrafter"/>
</dbReference>
<name>A0A177AXA9_9BILA</name>
<dbReference type="InterPro" id="IPR011992">
    <property type="entry name" value="EF-hand-dom_pair"/>
</dbReference>
<feature type="non-terminal residue" evidence="4">
    <location>
        <position position="498"/>
    </location>
</feature>
<dbReference type="Proteomes" id="UP000078046">
    <property type="component" value="Unassembled WGS sequence"/>
</dbReference>
<dbReference type="PANTHER" id="PTHR46399:SF8">
    <property type="entry name" value="B30.2_SPRY DOMAIN-CONTAINING PROTEIN"/>
    <property type="match status" value="1"/>
</dbReference>
<evidence type="ECO:0000256" key="1">
    <source>
        <dbReference type="ARBA" id="ARBA00022837"/>
    </source>
</evidence>
<dbReference type="GO" id="GO:0033017">
    <property type="term" value="C:sarcoplasmic reticulum membrane"/>
    <property type="evidence" value="ECO:0007669"/>
    <property type="project" value="TreeGrafter"/>
</dbReference>
<keyword evidence="2" id="KW-0812">Transmembrane</keyword>
<evidence type="ECO:0000313" key="5">
    <source>
        <dbReference type="Proteomes" id="UP000078046"/>
    </source>
</evidence>
<accession>A0A177AXA9</accession>
<evidence type="ECO:0000259" key="3">
    <source>
        <dbReference type="Pfam" id="PF08454"/>
    </source>
</evidence>
<feature type="transmembrane region" description="Helical" evidence="2">
    <location>
        <begin position="453"/>
        <end position="474"/>
    </location>
</feature>
<dbReference type="InterPro" id="IPR015925">
    <property type="entry name" value="Ryanodine_IP3_receptor"/>
</dbReference>
<reference evidence="4 5" key="1">
    <citation type="submission" date="2016-04" db="EMBL/GenBank/DDBJ databases">
        <title>The genome of Intoshia linei affirms orthonectids as highly simplified spiralians.</title>
        <authorList>
            <person name="Mikhailov K.V."/>
            <person name="Slusarev G.S."/>
            <person name="Nikitin M.A."/>
            <person name="Logacheva M.D."/>
            <person name="Penin A."/>
            <person name="Aleoshin V."/>
            <person name="Panchin Y.V."/>
        </authorList>
    </citation>
    <scope>NUCLEOTIDE SEQUENCE [LARGE SCALE GENOMIC DNA]</scope>
    <source>
        <strain evidence="4">Intl2013</strain>
        <tissue evidence="4">Whole animal</tissue>
    </source>
</reference>
<organism evidence="4 5">
    <name type="scientific">Intoshia linei</name>
    <dbReference type="NCBI Taxonomy" id="1819745"/>
    <lineage>
        <taxon>Eukaryota</taxon>
        <taxon>Metazoa</taxon>
        <taxon>Spiralia</taxon>
        <taxon>Lophotrochozoa</taxon>
        <taxon>Mesozoa</taxon>
        <taxon>Orthonectida</taxon>
        <taxon>Rhopaluridae</taxon>
        <taxon>Intoshia</taxon>
    </lineage>
</organism>
<keyword evidence="1" id="KW-0106">Calcium</keyword>
<dbReference type="GO" id="GO:0005790">
    <property type="term" value="C:smooth endoplasmic reticulum"/>
    <property type="evidence" value="ECO:0007669"/>
    <property type="project" value="TreeGrafter"/>
</dbReference>
<dbReference type="EMBL" id="LWCA01001069">
    <property type="protein sequence ID" value="OAF66003.1"/>
    <property type="molecule type" value="Genomic_DNA"/>
</dbReference>
<comment type="caution">
    <text evidence="4">The sequence shown here is derived from an EMBL/GenBank/DDBJ whole genome shotgun (WGS) entry which is preliminary data.</text>
</comment>
<evidence type="ECO:0000313" key="4">
    <source>
        <dbReference type="EMBL" id="OAF66003.1"/>
    </source>
</evidence>
<proteinExistence type="predicted"/>
<feature type="transmembrane region" description="Helical" evidence="2">
    <location>
        <begin position="384"/>
        <end position="403"/>
    </location>
</feature>
<dbReference type="GO" id="GO:0034704">
    <property type="term" value="C:calcium channel complex"/>
    <property type="evidence" value="ECO:0007669"/>
    <property type="project" value="TreeGrafter"/>
</dbReference>
<dbReference type="GO" id="GO:0014808">
    <property type="term" value="P:release of sequestered calcium ion into cytosol by sarcoplasmic reticulum"/>
    <property type="evidence" value="ECO:0007669"/>
    <property type="project" value="TreeGrafter"/>
</dbReference>
<dbReference type="SUPFAM" id="SSF47473">
    <property type="entry name" value="EF-hand"/>
    <property type="match status" value="1"/>
</dbReference>
<dbReference type="GO" id="GO:0006941">
    <property type="term" value="P:striated muscle contraction"/>
    <property type="evidence" value="ECO:0007669"/>
    <property type="project" value="TreeGrafter"/>
</dbReference>
<dbReference type="GO" id="GO:0042383">
    <property type="term" value="C:sarcolemma"/>
    <property type="evidence" value="ECO:0007669"/>
    <property type="project" value="TreeGrafter"/>
</dbReference>
<keyword evidence="2" id="KW-1133">Transmembrane helix</keyword>
<protein>
    <recommendedName>
        <fullName evidence="3">RyR/IP3R Homology associated domain-containing protein</fullName>
    </recommendedName>
</protein>
<dbReference type="Pfam" id="PF08454">
    <property type="entry name" value="RIH_assoc"/>
    <property type="match status" value="1"/>
</dbReference>
<dbReference type="PROSITE" id="PS00018">
    <property type="entry name" value="EF_HAND_1"/>
    <property type="match status" value="1"/>
</dbReference>
<dbReference type="GO" id="GO:0030018">
    <property type="term" value="C:Z disc"/>
    <property type="evidence" value="ECO:0007669"/>
    <property type="project" value="TreeGrafter"/>
</dbReference>
<dbReference type="Gene3D" id="1.10.238.10">
    <property type="entry name" value="EF-hand"/>
    <property type="match status" value="1"/>
</dbReference>
<dbReference type="OrthoDB" id="300855at2759"/>
<gene>
    <name evidence="4" type="ORF">A3Q56_06258</name>
</gene>
<sequence>MGVDNHDFNLHFIDKDFIITDYEFIIKIFRFLQLLCEGHNIGFQSYLRNQNCENSINLVTVTVSYMAKLQKSMMDLFNYYSTKSTIDIIGCESFKKCIAVSIQIFRTLTEYMQGPCTPNQESISNEIFWESMQGYNHIVANMQHKLSQMTNQNDLLKQILSLQKEYMIMLLSLLEGNKVNGKIGLKMVDMLKKSKKSVKLSDENQDGIVTISEFHNTLIYERIYTQNEIEYIMCCINSDNDGIIDLQKLKERFYHPAKTIGFIFALLLKNLSEHLPNQPKLQMFTDSAHDLMNYFSPFLGTIEIIGVNGNIEIVYFEIKQTYMDQWIKPQIRDFKKDFLYAVSNNEGENEKIDFFVDFCENSIFQMQHTSKLYKKKIKYQKFKNQAISTVFIILARFMLYYALMIKHTHLSAEYYNQYRHYSIDYGSCINFKSMLSFESIQYSENLTKKIKSAFIVEFIIYFCRFILILVGIATRNFFKMKIMRLGITFLINTFLLYI</sequence>
<dbReference type="PANTHER" id="PTHR46399">
    <property type="entry name" value="B30.2/SPRY DOMAIN-CONTAINING PROTEIN"/>
    <property type="match status" value="1"/>
</dbReference>
<dbReference type="AlphaFoldDB" id="A0A177AXA9"/>
<feature type="domain" description="RyR/IP3R Homology associated" evidence="3">
    <location>
        <begin position="21"/>
        <end position="133"/>
    </location>
</feature>
<keyword evidence="5" id="KW-1185">Reference proteome</keyword>